<evidence type="ECO:0000256" key="7">
    <source>
        <dbReference type="SAM" id="Phobius"/>
    </source>
</evidence>
<evidence type="ECO:0000313" key="10">
    <source>
        <dbReference type="Proteomes" id="UP000192578"/>
    </source>
</evidence>
<evidence type="ECO:0000256" key="1">
    <source>
        <dbReference type="ARBA" id="ARBA00022490"/>
    </source>
</evidence>
<comment type="similarity">
    <text evidence="5">Belongs to the class I-like SAM-binding methyltransferase superfamily. EFM4 family.</text>
</comment>
<sequence length="400" mass="44513">MSSAPLKQSQSQSQQSQQPAEGESRETDFSLLVKKTILRILRETTTTRTMDTDLNPSNLGTREYWDETYSTDLQNFEDTNGVDVGEIWFGFESERRILSWISKSGISKAASMLDIGSGNGSMLITLNKSAYTDLTGIDFCEAAVVLATKVAAGPPPRSIKYHVADITVSEDGQKELPHIFSRTFDVVIDKGTYDAICLSPEQSKEKRIAYMRNIAKIISADGILIITSCNWTKEELLAQFTGFDLVVELPAPQFQFGGVKGNTVTALHIHLGSVELLNRGSPRRKERSSRRRLVGFFTASSFGVVLFLFSGRKQFLKAFFSLDHACHSALRPIDSRGPFTCGPIISLTRFCRTCGETRERGTLVFRLIKEPLGVFVRGVLQQLGSLLLFRSCLDHTIVCW</sequence>
<dbReference type="InterPro" id="IPR025714">
    <property type="entry name" value="Methyltranfer_dom"/>
</dbReference>
<dbReference type="PANTHER" id="PTHR12843">
    <property type="entry name" value="PROTEIN-LYSINE N-METHYLTRANSFERASE METTL10"/>
    <property type="match status" value="1"/>
</dbReference>
<keyword evidence="10" id="KW-1185">Reference proteome</keyword>
<dbReference type="OrthoDB" id="540004at2759"/>
<organism evidence="9 10">
    <name type="scientific">Hypsibius exemplaris</name>
    <name type="common">Freshwater tardigrade</name>
    <dbReference type="NCBI Taxonomy" id="2072580"/>
    <lineage>
        <taxon>Eukaryota</taxon>
        <taxon>Metazoa</taxon>
        <taxon>Ecdysozoa</taxon>
        <taxon>Tardigrada</taxon>
        <taxon>Eutardigrada</taxon>
        <taxon>Parachela</taxon>
        <taxon>Hypsibioidea</taxon>
        <taxon>Hypsibiidae</taxon>
        <taxon>Hypsibius</taxon>
    </lineage>
</organism>
<dbReference type="CDD" id="cd02440">
    <property type="entry name" value="AdoMet_MTases"/>
    <property type="match status" value="1"/>
</dbReference>
<evidence type="ECO:0000256" key="4">
    <source>
        <dbReference type="ARBA" id="ARBA00022691"/>
    </source>
</evidence>
<keyword evidence="1 5" id="KW-0963">Cytoplasm</keyword>
<dbReference type="GO" id="GO:0032259">
    <property type="term" value="P:methylation"/>
    <property type="evidence" value="ECO:0007669"/>
    <property type="project" value="UniProtKB-KW"/>
</dbReference>
<dbReference type="EC" id="2.1.1.-" evidence="5"/>
<protein>
    <recommendedName>
        <fullName evidence="5">Protein-lysine N-methyltransferase BV898_01842</fullName>
        <ecNumber evidence="5">2.1.1.-</ecNumber>
    </recommendedName>
</protein>
<keyword evidence="7" id="KW-0472">Membrane</keyword>
<evidence type="ECO:0000259" key="8">
    <source>
        <dbReference type="Pfam" id="PF13847"/>
    </source>
</evidence>
<evidence type="ECO:0000256" key="5">
    <source>
        <dbReference type="HAMAP-Rule" id="MF_03188"/>
    </source>
</evidence>
<dbReference type="EMBL" id="MTYJ01000007">
    <property type="protein sequence ID" value="OQV24303.1"/>
    <property type="molecule type" value="Genomic_DNA"/>
</dbReference>
<accession>A0A1W0X9Y7</accession>
<comment type="subcellular location">
    <subcellularLocation>
        <location evidence="5">Cytoplasm</location>
    </subcellularLocation>
</comment>
<evidence type="ECO:0000313" key="9">
    <source>
        <dbReference type="EMBL" id="OQV24303.1"/>
    </source>
</evidence>
<dbReference type="SUPFAM" id="SSF53335">
    <property type="entry name" value="S-adenosyl-L-methionine-dependent methyltransferases"/>
    <property type="match status" value="1"/>
</dbReference>
<comment type="caution">
    <text evidence="9">The sequence shown here is derived from an EMBL/GenBank/DDBJ whole genome shotgun (WGS) entry which is preliminary data.</text>
</comment>
<dbReference type="Gene3D" id="3.40.50.150">
    <property type="entry name" value="Vaccinia Virus protein VP39"/>
    <property type="match status" value="1"/>
</dbReference>
<feature type="compositionally biased region" description="Low complexity" evidence="6">
    <location>
        <begin position="8"/>
        <end position="18"/>
    </location>
</feature>
<feature type="domain" description="Methyltransferase" evidence="8">
    <location>
        <begin position="107"/>
        <end position="240"/>
    </location>
</feature>
<dbReference type="Pfam" id="PF13847">
    <property type="entry name" value="Methyltransf_31"/>
    <property type="match status" value="1"/>
</dbReference>
<reference evidence="10" key="1">
    <citation type="submission" date="2017-01" db="EMBL/GenBank/DDBJ databases">
        <title>Comparative genomics of anhydrobiosis in the tardigrade Hypsibius dujardini.</title>
        <authorList>
            <person name="Yoshida Y."/>
            <person name="Koutsovoulos G."/>
            <person name="Laetsch D."/>
            <person name="Stevens L."/>
            <person name="Kumar S."/>
            <person name="Horikawa D."/>
            <person name="Ishino K."/>
            <person name="Komine S."/>
            <person name="Tomita M."/>
            <person name="Blaxter M."/>
            <person name="Arakawa K."/>
        </authorList>
    </citation>
    <scope>NUCLEOTIDE SEQUENCE [LARGE SCALE GENOMIC DNA]</scope>
    <source>
        <strain evidence="10">Z151</strain>
    </source>
</reference>
<dbReference type="AlphaFoldDB" id="A0A1W0X9Y7"/>
<gene>
    <name evidence="9" type="ORF">BV898_01842</name>
</gene>
<keyword evidence="7" id="KW-0812">Transmembrane</keyword>
<evidence type="ECO:0000256" key="3">
    <source>
        <dbReference type="ARBA" id="ARBA00022679"/>
    </source>
</evidence>
<keyword evidence="7" id="KW-1133">Transmembrane helix</keyword>
<keyword evidence="2 5" id="KW-0489">Methyltransferase</keyword>
<dbReference type="InterPro" id="IPR026635">
    <property type="entry name" value="Efm4/METTL10"/>
</dbReference>
<evidence type="ECO:0000256" key="2">
    <source>
        <dbReference type="ARBA" id="ARBA00022603"/>
    </source>
</evidence>
<dbReference type="GO" id="GO:0016279">
    <property type="term" value="F:protein-lysine N-methyltransferase activity"/>
    <property type="evidence" value="ECO:0007669"/>
    <property type="project" value="UniProtKB-UniRule"/>
</dbReference>
<dbReference type="Proteomes" id="UP000192578">
    <property type="component" value="Unassembled WGS sequence"/>
</dbReference>
<dbReference type="HAMAP" id="MF_03188">
    <property type="entry name" value="Methyltr_EFM4"/>
    <property type="match status" value="1"/>
</dbReference>
<dbReference type="GO" id="GO:0005737">
    <property type="term" value="C:cytoplasm"/>
    <property type="evidence" value="ECO:0007669"/>
    <property type="project" value="UniProtKB-SubCell"/>
</dbReference>
<feature type="region of interest" description="Disordered" evidence="6">
    <location>
        <begin position="1"/>
        <end position="27"/>
    </location>
</feature>
<comment type="function">
    <text evidence="5">S-adenosyl-L-methionine-dependent protein-lysine N-methyltransferase that methylates elongation factor 1-alpha.</text>
</comment>
<feature type="transmembrane region" description="Helical" evidence="7">
    <location>
        <begin position="293"/>
        <end position="311"/>
    </location>
</feature>
<proteinExistence type="inferred from homology"/>
<evidence type="ECO:0000256" key="6">
    <source>
        <dbReference type="SAM" id="MobiDB-lite"/>
    </source>
</evidence>
<keyword evidence="3 5" id="KW-0808">Transferase</keyword>
<name>A0A1W0X9Y7_HYPEX</name>
<dbReference type="PANTHER" id="PTHR12843:SF5">
    <property type="entry name" value="EEF1A LYSINE METHYLTRANSFERASE 2"/>
    <property type="match status" value="1"/>
</dbReference>
<dbReference type="InterPro" id="IPR029063">
    <property type="entry name" value="SAM-dependent_MTases_sf"/>
</dbReference>
<keyword evidence="4 5" id="KW-0949">S-adenosyl-L-methionine</keyword>